<organism evidence="2 3">
    <name type="scientific">Ditylenchus dipsaci</name>
    <dbReference type="NCBI Taxonomy" id="166011"/>
    <lineage>
        <taxon>Eukaryota</taxon>
        <taxon>Metazoa</taxon>
        <taxon>Ecdysozoa</taxon>
        <taxon>Nematoda</taxon>
        <taxon>Chromadorea</taxon>
        <taxon>Rhabditida</taxon>
        <taxon>Tylenchina</taxon>
        <taxon>Tylenchomorpha</taxon>
        <taxon>Sphaerularioidea</taxon>
        <taxon>Anguinidae</taxon>
        <taxon>Anguininae</taxon>
        <taxon>Ditylenchus</taxon>
    </lineage>
</organism>
<protein>
    <submittedName>
        <fullName evidence="3">Secreted protein</fullName>
    </submittedName>
</protein>
<proteinExistence type="predicted"/>
<evidence type="ECO:0000313" key="3">
    <source>
        <dbReference type="WBParaSite" id="jg25961"/>
    </source>
</evidence>
<sequence>MKTRRHHSIIRAILFVVRLQKATHPFRQTNKFQKATRNPQHKAGTSKLKRCESTRNRLPAVRTKYSAKHRNSAPTTLLFRTPHRWSKSNIWMRNAILKSVSAKKVGNNYTNAAVCCCMCSPVHNTASLPFALCPYMHKQQHQSNFRPFASNGDDHTQICAPQPIAPTAASALLVVVHRQGGEAQKK</sequence>
<accession>A0A915E336</accession>
<feature type="region of interest" description="Disordered" evidence="1">
    <location>
        <begin position="31"/>
        <end position="51"/>
    </location>
</feature>
<reference evidence="3" key="1">
    <citation type="submission" date="2022-11" db="UniProtKB">
        <authorList>
            <consortium name="WormBaseParasite"/>
        </authorList>
    </citation>
    <scope>IDENTIFICATION</scope>
</reference>
<name>A0A915E336_9BILA</name>
<evidence type="ECO:0000313" key="2">
    <source>
        <dbReference type="Proteomes" id="UP000887574"/>
    </source>
</evidence>
<dbReference type="WBParaSite" id="jg25961">
    <property type="protein sequence ID" value="jg25961"/>
    <property type="gene ID" value="jg25961"/>
</dbReference>
<keyword evidence="2" id="KW-1185">Reference proteome</keyword>
<dbReference type="AlphaFoldDB" id="A0A915E336"/>
<dbReference type="Proteomes" id="UP000887574">
    <property type="component" value="Unplaced"/>
</dbReference>
<evidence type="ECO:0000256" key="1">
    <source>
        <dbReference type="SAM" id="MobiDB-lite"/>
    </source>
</evidence>